<name>A0A8S5LNM3_9CAUD</name>
<accession>A0A8S5LNM3</accession>
<protein>
    <submittedName>
        <fullName evidence="1">Uncharacterized protein</fullName>
    </submittedName>
</protein>
<sequence>MSVKVINNQRITTILQNKNKIIDYVYCPAFTPYYFDSNLTRFAGQLSSDTACQQINTYYGKVSIGTGTFFINSNTIKVRTF</sequence>
<evidence type="ECO:0000313" key="1">
    <source>
        <dbReference type="EMBL" id="DAD71459.1"/>
    </source>
</evidence>
<reference evidence="1" key="1">
    <citation type="journal article" date="2021" name="Proc. Natl. Acad. Sci. U.S.A.">
        <title>A Catalog of Tens of Thousands of Viruses from Human Metagenomes Reveals Hidden Associations with Chronic Diseases.</title>
        <authorList>
            <person name="Tisza M.J."/>
            <person name="Buck C.B."/>
        </authorList>
    </citation>
    <scope>NUCLEOTIDE SEQUENCE</scope>
    <source>
        <strain evidence="1">Ctsf32</strain>
    </source>
</reference>
<organism evidence="1">
    <name type="scientific">Siphoviridae sp. ctsf32</name>
    <dbReference type="NCBI Taxonomy" id="2827594"/>
    <lineage>
        <taxon>Viruses</taxon>
        <taxon>Duplodnaviria</taxon>
        <taxon>Heunggongvirae</taxon>
        <taxon>Uroviricota</taxon>
        <taxon>Caudoviricetes</taxon>
    </lineage>
</organism>
<proteinExistence type="predicted"/>
<dbReference type="EMBL" id="BK015882">
    <property type="protein sequence ID" value="DAD71459.1"/>
    <property type="molecule type" value="Genomic_DNA"/>
</dbReference>